<accession>F0QSJ5</accession>
<dbReference type="eggNOG" id="arCOG13860">
    <property type="taxonomic scope" value="Archaea"/>
</dbReference>
<protein>
    <submittedName>
        <fullName evidence="1">Uncharacterized protein</fullName>
    </submittedName>
</protein>
<gene>
    <name evidence="1" type="ordered locus">VMUT_0130</name>
</gene>
<dbReference type="STRING" id="985053.VMUT_0130"/>
<evidence type="ECO:0000313" key="2">
    <source>
        <dbReference type="Proteomes" id="UP000007485"/>
    </source>
</evidence>
<name>F0QSJ5_VULM7</name>
<dbReference type="KEGG" id="vmo:VMUT_0130"/>
<proteinExistence type="predicted"/>
<dbReference type="EMBL" id="CP002529">
    <property type="protein sequence ID" value="ADY00346.1"/>
    <property type="molecule type" value="Genomic_DNA"/>
</dbReference>
<reference evidence="1 2" key="1">
    <citation type="journal article" date="2011" name="J. Bacteriol.">
        <title>Complete genome sequence of 'Vulcanisaeta moutnovskia' strain 768-28, a novel member of the hyperthermophilic crenarchaeal genus vulcanisaeta.</title>
        <authorList>
            <person name="Gumerov V.M."/>
            <person name="Mardanov A.V."/>
            <person name="Beletsky A.V."/>
            <person name="Prokofeva M.I."/>
            <person name="Bonch-Osmolovskaya E.A."/>
            <person name="Ravin N.V."/>
            <person name="Skryabin K.G."/>
        </authorList>
    </citation>
    <scope>NUCLEOTIDE SEQUENCE [LARGE SCALE GENOMIC DNA]</scope>
    <source>
        <strain evidence="1 2">768-28</strain>
    </source>
</reference>
<dbReference type="HOGENOM" id="CLU_204314_0_0_2"/>
<dbReference type="Proteomes" id="UP000007485">
    <property type="component" value="Chromosome"/>
</dbReference>
<sequence>MHLRSECGKIPRSRRCPVCGSKYKSIRFMRHHLINEAFIEGRHMNYLISI</sequence>
<organism evidence="1 2">
    <name type="scientific">Vulcanisaeta moutnovskia (strain 768-28)</name>
    <dbReference type="NCBI Taxonomy" id="985053"/>
    <lineage>
        <taxon>Archaea</taxon>
        <taxon>Thermoproteota</taxon>
        <taxon>Thermoprotei</taxon>
        <taxon>Thermoproteales</taxon>
        <taxon>Thermoproteaceae</taxon>
        <taxon>Vulcanisaeta</taxon>
    </lineage>
</organism>
<dbReference type="AlphaFoldDB" id="F0QSJ5"/>
<evidence type="ECO:0000313" key="1">
    <source>
        <dbReference type="EMBL" id="ADY00346.1"/>
    </source>
</evidence>
<keyword evidence="2" id="KW-1185">Reference proteome</keyword>